<protein>
    <submittedName>
        <fullName evidence="16">Efflux RND transporter periplasmic adaptor subunit</fullName>
    </submittedName>
</protein>
<feature type="transmembrane region" description="Helical" evidence="14">
    <location>
        <begin position="277"/>
        <end position="304"/>
    </location>
</feature>
<dbReference type="PANTHER" id="PTHR42861">
    <property type="entry name" value="CALCIUM-TRANSPORTING ATPASE"/>
    <property type="match status" value="1"/>
</dbReference>
<dbReference type="InterPro" id="IPR023214">
    <property type="entry name" value="HAD_sf"/>
</dbReference>
<dbReference type="GO" id="GO:0005886">
    <property type="term" value="C:plasma membrane"/>
    <property type="evidence" value="ECO:0007669"/>
    <property type="project" value="UniProtKB-SubCell"/>
</dbReference>
<dbReference type="GO" id="GO:0046872">
    <property type="term" value="F:metal ion binding"/>
    <property type="evidence" value="ECO:0007669"/>
    <property type="project" value="UniProtKB-KW"/>
</dbReference>
<dbReference type="Pfam" id="PF00690">
    <property type="entry name" value="Cation_ATPase_N"/>
    <property type="match status" value="1"/>
</dbReference>
<feature type="transmembrane region" description="Helical" evidence="14">
    <location>
        <begin position="966"/>
        <end position="992"/>
    </location>
</feature>
<dbReference type="SUPFAM" id="SSF111369">
    <property type="entry name" value="HlyD-like secretion proteins"/>
    <property type="match status" value="1"/>
</dbReference>
<keyword evidence="4" id="KW-1003">Cell membrane</keyword>
<evidence type="ECO:0000256" key="12">
    <source>
        <dbReference type="SAM" id="Coils"/>
    </source>
</evidence>
<accession>A0A3G8MAA2</accession>
<dbReference type="GO" id="GO:0098662">
    <property type="term" value="P:inorganic cation transmembrane transport"/>
    <property type="evidence" value="ECO:0007669"/>
    <property type="project" value="UniProtKB-ARBA"/>
</dbReference>
<feature type="compositionally biased region" description="Basic and acidic residues" evidence="13">
    <location>
        <begin position="1230"/>
        <end position="1251"/>
    </location>
</feature>
<comment type="subcellular location">
    <subcellularLocation>
        <location evidence="1">Cell membrane</location>
        <topology evidence="1">Multi-pass membrane protein</topology>
    </subcellularLocation>
</comment>
<feature type="coiled-coil region" evidence="12">
    <location>
        <begin position="1056"/>
        <end position="1083"/>
    </location>
</feature>
<evidence type="ECO:0000256" key="8">
    <source>
        <dbReference type="ARBA" id="ARBA00022840"/>
    </source>
</evidence>
<dbReference type="SFLD" id="SFLDS00003">
    <property type="entry name" value="Haloacid_Dehalogenase"/>
    <property type="match status" value="1"/>
</dbReference>
<evidence type="ECO:0000256" key="5">
    <source>
        <dbReference type="ARBA" id="ARBA00022692"/>
    </source>
</evidence>
<evidence type="ECO:0000256" key="6">
    <source>
        <dbReference type="ARBA" id="ARBA00022723"/>
    </source>
</evidence>
<dbReference type="Pfam" id="PF13246">
    <property type="entry name" value="Cation_ATPase"/>
    <property type="match status" value="1"/>
</dbReference>
<evidence type="ECO:0000256" key="4">
    <source>
        <dbReference type="ARBA" id="ARBA00022475"/>
    </source>
</evidence>
<dbReference type="Gene3D" id="1.20.1110.10">
    <property type="entry name" value="Calcium-transporting ATPase, transmembrane domain"/>
    <property type="match status" value="1"/>
</dbReference>
<dbReference type="InterPro" id="IPR004014">
    <property type="entry name" value="ATPase_P-typ_cation-transptr_N"/>
</dbReference>
<dbReference type="Pfam" id="PF25973">
    <property type="entry name" value="BSH_CzcB"/>
    <property type="match status" value="1"/>
</dbReference>
<feature type="region of interest" description="Disordered" evidence="13">
    <location>
        <begin position="1228"/>
        <end position="1251"/>
    </location>
</feature>
<feature type="domain" description="Cation-transporting P-type ATPase N-terminal" evidence="15">
    <location>
        <begin position="9"/>
        <end position="82"/>
    </location>
</feature>
<comment type="similarity">
    <text evidence="3">Belongs to the membrane fusion protein (MFP) (TC 8.A.1) family.</text>
</comment>
<dbReference type="InterPro" id="IPR044492">
    <property type="entry name" value="P_typ_ATPase_HD_dom"/>
</dbReference>
<evidence type="ECO:0000256" key="9">
    <source>
        <dbReference type="ARBA" id="ARBA00022967"/>
    </source>
</evidence>
<dbReference type="FunFam" id="3.40.50.1000:FF:000028">
    <property type="entry name" value="Calcium-transporting P-type ATPase, putative"/>
    <property type="match status" value="1"/>
</dbReference>
<keyword evidence="12" id="KW-0175">Coiled coil</keyword>
<name>A0A3G8MAA2_9HYPH</name>
<dbReference type="GO" id="GO:0015662">
    <property type="term" value="F:P-type ion transporter activity"/>
    <property type="evidence" value="ECO:0007669"/>
    <property type="project" value="UniProtKB-ARBA"/>
</dbReference>
<dbReference type="SFLD" id="SFLDF00027">
    <property type="entry name" value="p-type_atpase"/>
    <property type="match status" value="1"/>
</dbReference>
<evidence type="ECO:0000313" key="17">
    <source>
        <dbReference type="Proteomes" id="UP000273982"/>
    </source>
</evidence>
<dbReference type="KEGG" id="mros:EHO51_18465"/>
<organism evidence="16 17">
    <name type="scientific">Methylocystis rosea</name>
    <dbReference type="NCBI Taxonomy" id="173366"/>
    <lineage>
        <taxon>Bacteria</taxon>
        <taxon>Pseudomonadati</taxon>
        <taxon>Pseudomonadota</taxon>
        <taxon>Alphaproteobacteria</taxon>
        <taxon>Hyphomicrobiales</taxon>
        <taxon>Methylocystaceae</taxon>
        <taxon>Methylocystis</taxon>
    </lineage>
</organism>
<keyword evidence="16" id="KW-0614">Plasmid</keyword>
<keyword evidence="6" id="KW-0479">Metal-binding</keyword>
<proteinExistence type="inferred from homology"/>
<dbReference type="RefSeq" id="WP_124740331.1">
    <property type="nucleotide sequence ID" value="NZ_CP034087.1"/>
</dbReference>
<dbReference type="SUPFAM" id="SSF81660">
    <property type="entry name" value="Metal cation-transporting ATPase, ATP-binding domain N"/>
    <property type="match status" value="1"/>
</dbReference>
<dbReference type="Pfam" id="PF08282">
    <property type="entry name" value="Hydrolase_3"/>
    <property type="match status" value="1"/>
</dbReference>
<feature type="transmembrane region" description="Helical" evidence="14">
    <location>
        <begin position="82"/>
        <end position="102"/>
    </location>
</feature>
<dbReference type="NCBIfam" id="TIGR01494">
    <property type="entry name" value="ATPase_P-type"/>
    <property type="match status" value="2"/>
</dbReference>
<dbReference type="InterPro" id="IPR058792">
    <property type="entry name" value="Beta-barrel_RND_2"/>
</dbReference>
<dbReference type="Pfam" id="PF25954">
    <property type="entry name" value="Beta-barrel_RND_2"/>
    <property type="match status" value="1"/>
</dbReference>
<dbReference type="SUPFAM" id="SSF56784">
    <property type="entry name" value="HAD-like"/>
    <property type="match status" value="1"/>
</dbReference>
<dbReference type="InterPro" id="IPR018303">
    <property type="entry name" value="ATPase_P-typ_P_site"/>
</dbReference>
<dbReference type="PRINTS" id="PR00119">
    <property type="entry name" value="CATATPASE"/>
</dbReference>
<evidence type="ECO:0000256" key="14">
    <source>
        <dbReference type="SAM" id="Phobius"/>
    </source>
</evidence>
<dbReference type="Proteomes" id="UP000273982">
    <property type="component" value="Plasmid pGW6_1"/>
</dbReference>
<dbReference type="InterPro" id="IPR001757">
    <property type="entry name" value="P_typ_ATPase"/>
</dbReference>
<evidence type="ECO:0000313" key="16">
    <source>
        <dbReference type="EMBL" id="AZG78821.1"/>
    </source>
</evidence>
<feature type="transmembrane region" description="Helical" evidence="14">
    <location>
        <begin position="696"/>
        <end position="715"/>
    </location>
</feature>
<dbReference type="Gene3D" id="2.40.50.100">
    <property type="match status" value="1"/>
</dbReference>
<dbReference type="SFLD" id="SFLDG00002">
    <property type="entry name" value="C1.7:_P-type_atpase_like"/>
    <property type="match status" value="1"/>
</dbReference>
<dbReference type="EMBL" id="CP034087">
    <property type="protein sequence ID" value="AZG78821.1"/>
    <property type="molecule type" value="Genomic_DNA"/>
</dbReference>
<feature type="transmembrane region" description="Helical" evidence="14">
    <location>
        <begin position="829"/>
        <end position="851"/>
    </location>
</feature>
<keyword evidence="8" id="KW-0067">ATP-binding</keyword>
<sequence length="1251" mass="133296">MENSPEYKGTWAVASDKVLQQFETTSAGLSEAEAARRLAVRGPNRLAARKRRSALLRFALQFHNVLIYVLLAAGVVTALMAHWLDSAVIIAVVVINAVIGFIQEGKAEEAMEAVRNMLSLHATVIRDGKRVVIDADDLVPGDIVYVQSGDKVPADIRLIRVKSLQVQEAALTGESLPVDKTTEAVASDALLGDRTSMAYSSTVVTYGQGTGVVVATGAATEIGRISELLSEVQTLTTPLLQRMDEFARWLTIVILAICVLVMAFGSLVWGFDLGEMFMAAVGLAVSAIPEGLPAIITITLAIGVERMARRNAIIRQLPAVETLGAVMTICSDKTGTLTRNELTVRSIVTAKAVYEATGTGYDPHGGFTRNGEEVVLRDDCDLMAVLRPAALCNDAVLHERDGVWSVDGDPTEGALRTAAVKGGVSLRDLALTLPRTDEIPFESQHRFMATLHHDHEGAGHIFVKGAPERLLDMCFWEHGDGEGQRQLALDRWLACIDEMAAKGQRVLAVASKPAAKGQEQLAFGDVESGLTFIGLIGLIDPPRPEAIEAIRECAAAGVAVKMITGDHAATAEAIARELGLKNPEAVLTGRDLDSIADEELGAVAQRTTVFARTSPEHKLRLVQSLQSRGEIIAMTGDGVNDAPALKRADIGIAMGVKGTEAAKEAAEIVLADDNFASIVHAVKEGRVVYENLKKTILYILPTNGGEGLTVMAAIAMGEALPVTPVQILWVNLITAVTLGLALAFEPPSPGIMSRLPRPSGEPILSRYFVWRIVFVSFLMLGATFGLYELEKARGMGLDSARTVAVNTLVACEVAYLFNARFLSESSLSLKGFFGSSAVLISIGIVVALQAMFTYVPFMHSLFHTTPLDAEIWGHIAFASALLFLLVEIEKAIFRSPAAQAWVSGLGPAAPAPRVAAVVAPGAWRQPVLAGILGLMIIGASGAIYFHTRANLVRDEARLPRGAIARVVVATGVIAPISQASVLASAAGVIASLRCAPGDRVTKGEICATLDQRPFEEAIARERKALAAAETQWMQRIAARDEAQAAFERRERASQRRTAARKAVQMAQRALERAKAQVERAESFVAERRAALEKAETARAGAEIAAPLDGFIIERRAAAGQRVAAGAPLFVVGDASTIRLRATASGDGALALAPGAEATLTSAAVPDRAFPGRVIEVRRPTAPEQGDATVDVVIEADNPDLALRPGMEASARIEIIEGEATLRAPNAALRYGERPPRGQELVRRAASERPRS</sequence>
<dbReference type="FunFam" id="2.70.150.10:FF:000016">
    <property type="entry name" value="Calcium-transporting P-type ATPase putative"/>
    <property type="match status" value="1"/>
</dbReference>
<dbReference type="InterPro" id="IPR059000">
    <property type="entry name" value="ATPase_P-type_domA"/>
</dbReference>
<dbReference type="InterPro" id="IPR023299">
    <property type="entry name" value="ATPase_P-typ_cyto_dom_N"/>
</dbReference>
<dbReference type="GO" id="GO:0019829">
    <property type="term" value="F:ATPase-coupled monoatomic cation transmembrane transporter activity"/>
    <property type="evidence" value="ECO:0007669"/>
    <property type="project" value="UniProtKB-ARBA"/>
</dbReference>
<dbReference type="GO" id="GO:0016887">
    <property type="term" value="F:ATP hydrolysis activity"/>
    <property type="evidence" value="ECO:0007669"/>
    <property type="project" value="InterPro"/>
</dbReference>
<evidence type="ECO:0000256" key="11">
    <source>
        <dbReference type="ARBA" id="ARBA00023136"/>
    </source>
</evidence>
<dbReference type="Gene3D" id="2.70.150.10">
    <property type="entry name" value="Calcium-transporting ATPase, cytoplasmic transduction domain A"/>
    <property type="match status" value="1"/>
</dbReference>
<gene>
    <name evidence="16" type="ORF">EHO51_18465</name>
</gene>
<keyword evidence="5 14" id="KW-0812">Transmembrane</keyword>
<dbReference type="PRINTS" id="PR00120">
    <property type="entry name" value="HATPASE"/>
</dbReference>
<feature type="transmembrane region" description="Helical" evidence="14">
    <location>
        <begin position="900"/>
        <end position="921"/>
    </location>
</feature>
<feature type="transmembrane region" description="Helical" evidence="14">
    <location>
        <begin position="249"/>
        <end position="271"/>
    </location>
</feature>
<keyword evidence="11 14" id="KW-0472">Membrane</keyword>
<dbReference type="GO" id="GO:0046873">
    <property type="term" value="F:metal ion transmembrane transporter activity"/>
    <property type="evidence" value="ECO:0007669"/>
    <property type="project" value="UniProtKB-ARBA"/>
</dbReference>
<feature type="transmembrane region" description="Helical" evidence="14">
    <location>
        <begin position="871"/>
        <end position="888"/>
    </location>
</feature>
<dbReference type="InterPro" id="IPR023298">
    <property type="entry name" value="ATPase_P-typ_TM_dom_sf"/>
</dbReference>
<reference evidence="16 17" key="1">
    <citation type="submission" date="2018-11" db="EMBL/GenBank/DDBJ databases">
        <title>Genome squencing of methanotrophic bacteria isolated from alkaline groundwater in Korea.</title>
        <authorList>
            <person name="Nguyen L.N."/>
        </authorList>
    </citation>
    <scope>NUCLEOTIDE SEQUENCE [LARGE SCALE GENOMIC DNA]</scope>
    <source>
        <strain evidence="16 17">GW6</strain>
        <plasmid evidence="17">pgw6_1</plasmid>
    </source>
</reference>
<dbReference type="Gene3D" id="3.40.50.1000">
    <property type="entry name" value="HAD superfamily/HAD-like"/>
    <property type="match status" value="1"/>
</dbReference>
<dbReference type="Pfam" id="PF00689">
    <property type="entry name" value="Cation_ATPase_C"/>
    <property type="match status" value="1"/>
</dbReference>
<keyword evidence="10 14" id="KW-1133">Transmembrane helix</keyword>
<dbReference type="Pfam" id="PF00122">
    <property type="entry name" value="E1-E2_ATPase"/>
    <property type="match status" value="1"/>
</dbReference>
<keyword evidence="7" id="KW-0547">Nucleotide-binding</keyword>
<dbReference type="SMART" id="SM00831">
    <property type="entry name" value="Cation_ATPase_N"/>
    <property type="match status" value="1"/>
</dbReference>
<evidence type="ECO:0000256" key="13">
    <source>
        <dbReference type="SAM" id="MobiDB-lite"/>
    </source>
</evidence>
<feature type="transmembrane region" description="Helical" evidence="14">
    <location>
        <begin position="799"/>
        <end position="817"/>
    </location>
</feature>
<dbReference type="CDD" id="cd02080">
    <property type="entry name" value="P-type_ATPase_cation"/>
    <property type="match status" value="1"/>
</dbReference>
<feature type="transmembrane region" description="Helical" evidence="14">
    <location>
        <begin position="54"/>
        <end position="76"/>
    </location>
</feature>
<feature type="transmembrane region" description="Helical" evidence="14">
    <location>
        <begin position="927"/>
        <end position="945"/>
    </location>
</feature>
<dbReference type="InterPro" id="IPR036412">
    <property type="entry name" value="HAD-like_sf"/>
</dbReference>
<dbReference type="InterPro" id="IPR008250">
    <property type="entry name" value="ATPase_P-typ_transduc_dom_A_sf"/>
</dbReference>
<dbReference type="InterPro" id="IPR006068">
    <property type="entry name" value="ATPase_P-typ_cation-transptr_C"/>
</dbReference>
<evidence type="ECO:0000256" key="2">
    <source>
        <dbReference type="ARBA" id="ARBA00005675"/>
    </source>
</evidence>
<dbReference type="InterPro" id="IPR058647">
    <property type="entry name" value="BSH_CzcB-like"/>
</dbReference>
<keyword evidence="9" id="KW-1278">Translocase</keyword>
<dbReference type="AlphaFoldDB" id="A0A3G8MAA2"/>
<geneLocation type="plasmid" evidence="17">
    <name>pgw6_1</name>
</geneLocation>
<evidence type="ECO:0000256" key="7">
    <source>
        <dbReference type="ARBA" id="ARBA00022741"/>
    </source>
</evidence>
<evidence type="ECO:0000256" key="1">
    <source>
        <dbReference type="ARBA" id="ARBA00004651"/>
    </source>
</evidence>
<dbReference type="InterPro" id="IPR006143">
    <property type="entry name" value="RND_pump_MFP"/>
</dbReference>
<feature type="transmembrane region" description="Helical" evidence="14">
    <location>
        <begin position="727"/>
        <end position="747"/>
    </location>
</feature>
<comment type="similarity">
    <text evidence="2">Belongs to the cation transport ATPase (P-type) (TC 3.A.3) family. Type IIA subfamily.</text>
</comment>
<dbReference type="SUPFAM" id="SSF81665">
    <property type="entry name" value="Calcium ATPase, transmembrane domain M"/>
    <property type="match status" value="1"/>
</dbReference>
<evidence type="ECO:0000259" key="15">
    <source>
        <dbReference type="SMART" id="SM00831"/>
    </source>
</evidence>
<dbReference type="GO" id="GO:0005524">
    <property type="term" value="F:ATP binding"/>
    <property type="evidence" value="ECO:0007669"/>
    <property type="project" value="UniProtKB-KW"/>
</dbReference>
<dbReference type="SUPFAM" id="SSF81653">
    <property type="entry name" value="Calcium ATPase, transduction domain A"/>
    <property type="match status" value="1"/>
</dbReference>
<dbReference type="PROSITE" id="PS00154">
    <property type="entry name" value="ATPASE_E1_E2"/>
    <property type="match status" value="1"/>
</dbReference>
<dbReference type="Gene3D" id="3.40.1110.10">
    <property type="entry name" value="Calcium-transporting ATPase, cytoplasmic domain N"/>
    <property type="match status" value="1"/>
</dbReference>
<dbReference type="NCBIfam" id="TIGR01730">
    <property type="entry name" value="RND_mfp"/>
    <property type="match status" value="1"/>
</dbReference>
<feature type="transmembrane region" description="Helical" evidence="14">
    <location>
        <begin position="768"/>
        <end position="787"/>
    </location>
</feature>
<dbReference type="GO" id="GO:0140352">
    <property type="term" value="P:export from cell"/>
    <property type="evidence" value="ECO:0007669"/>
    <property type="project" value="UniProtKB-ARBA"/>
</dbReference>
<dbReference type="Gene3D" id="2.40.30.170">
    <property type="match status" value="1"/>
</dbReference>
<evidence type="ECO:0000256" key="10">
    <source>
        <dbReference type="ARBA" id="ARBA00022989"/>
    </source>
</evidence>
<evidence type="ECO:0000256" key="3">
    <source>
        <dbReference type="ARBA" id="ARBA00009477"/>
    </source>
</evidence>